<dbReference type="Proteomes" id="UP000737171">
    <property type="component" value="Unassembled WGS sequence"/>
</dbReference>
<protein>
    <recommendedName>
        <fullName evidence="3">Ribbon-helix-helix protein CopG domain-containing protein</fullName>
    </recommendedName>
</protein>
<evidence type="ECO:0008006" key="3">
    <source>
        <dbReference type="Google" id="ProtNLM"/>
    </source>
</evidence>
<sequence>MTRTQLNLRVSEHLERAIDEKRIELRASLGTIPSRSDVLRLALAAYLGLSLDESEADRRATTGPAKRKAR</sequence>
<comment type="caution">
    <text evidence="1">The sequence shown here is derived from an EMBL/GenBank/DDBJ whole genome shotgun (WGS) entry which is preliminary data.</text>
</comment>
<gene>
    <name evidence="1" type="ORF">HLB44_00840</name>
</gene>
<evidence type="ECO:0000313" key="1">
    <source>
        <dbReference type="EMBL" id="NRF65518.1"/>
    </source>
</evidence>
<dbReference type="RefSeq" id="WP_173119633.1">
    <property type="nucleotide sequence ID" value="NZ_JABRWJ010000001.1"/>
</dbReference>
<reference evidence="1 2" key="1">
    <citation type="submission" date="2020-05" db="EMBL/GenBank/DDBJ databases">
        <title>Aquincola sp. isolate from soil.</title>
        <authorList>
            <person name="Han J."/>
            <person name="Kim D.-U."/>
        </authorList>
    </citation>
    <scope>NUCLEOTIDE SEQUENCE [LARGE SCALE GENOMIC DNA]</scope>
    <source>
        <strain evidence="1 2">S2</strain>
    </source>
</reference>
<accession>A0ABX2ECB3</accession>
<name>A0ABX2ECB3_9BURK</name>
<proteinExistence type="predicted"/>
<dbReference type="EMBL" id="JABRWJ010000001">
    <property type="protein sequence ID" value="NRF65518.1"/>
    <property type="molecule type" value="Genomic_DNA"/>
</dbReference>
<evidence type="ECO:0000313" key="2">
    <source>
        <dbReference type="Proteomes" id="UP000737171"/>
    </source>
</evidence>
<organism evidence="1 2">
    <name type="scientific">Pseudaquabacterium terrae</name>
    <dbReference type="NCBI Taxonomy" id="2732868"/>
    <lineage>
        <taxon>Bacteria</taxon>
        <taxon>Pseudomonadati</taxon>
        <taxon>Pseudomonadota</taxon>
        <taxon>Betaproteobacteria</taxon>
        <taxon>Burkholderiales</taxon>
        <taxon>Sphaerotilaceae</taxon>
        <taxon>Pseudaquabacterium</taxon>
    </lineage>
</organism>
<keyword evidence="2" id="KW-1185">Reference proteome</keyword>